<dbReference type="InterPro" id="IPR037185">
    <property type="entry name" value="EmrE-like"/>
</dbReference>
<name>A0A177KF14_9MICO</name>
<dbReference type="PANTHER" id="PTHR42920:SF5">
    <property type="entry name" value="EAMA DOMAIN-CONTAINING PROTEIN"/>
    <property type="match status" value="1"/>
</dbReference>
<evidence type="ECO:0000313" key="10">
    <source>
        <dbReference type="Proteomes" id="UP000076998"/>
    </source>
</evidence>
<evidence type="ECO:0000256" key="6">
    <source>
        <dbReference type="ARBA" id="ARBA00023136"/>
    </source>
</evidence>
<evidence type="ECO:0000256" key="5">
    <source>
        <dbReference type="ARBA" id="ARBA00022989"/>
    </source>
</evidence>
<sequence length="335" mass="34632">MTHTAPVRLAAGPAPVVRRTPSSGLLLAVTSALTFSISGPIAKPLLEGGWSLAAVLAIRMGVAGLVLSPALVRTLRRRPDFLRVHWLSLVAFGLIPVVGCQVFYFSALQRMPVGVALLIQYLAPVMLVLFVWARTRRAPSRTVLIGSVVAMAGLVLVVDISGARFDLLGTVFALLAAVCACVYFVMSERTGDDLPPLALAAGGLLVGTVTILALAGVGILPLRVSGAPVEMLGMSAAPLVPLLLVGVCTALGYAFGVMAVPRIGSRLASFVGLSEVLFALSFAWLLLGEAPAPVQFVGGALILVGVVLVRVEERAPADVSSPAEPLPGEVGPGIR</sequence>
<dbReference type="InterPro" id="IPR051258">
    <property type="entry name" value="Diverse_Substrate_Transporter"/>
</dbReference>
<feature type="domain" description="EamA" evidence="8">
    <location>
        <begin position="23"/>
        <end position="158"/>
    </location>
</feature>
<evidence type="ECO:0000256" key="1">
    <source>
        <dbReference type="ARBA" id="ARBA00004651"/>
    </source>
</evidence>
<dbReference type="Pfam" id="PF00892">
    <property type="entry name" value="EamA"/>
    <property type="match status" value="2"/>
</dbReference>
<dbReference type="SUPFAM" id="SSF103481">
    <property type="entry name" value="Multidrug resistance efflux transporter EmrE"/>
    <property type="match status" value="2"/>
</dbReference>
<keyword evidence="3" id="KW-1003">Cell membrane</keyword>
<evidence type="ECO:0000256" key="4">
    <source>
        <dbReference type="ARBA" id="ARBA00022692"/>
    </source>
</evidence>
<feature type="transmembrane region" description="Helical" evidence="7">
    <location>
        <begin position="293"/>
        <end position="311"/>
    </location>
</feature>
<dbReference type="PANTHER" id="PTHR42920">
    <property type="entry name" value="OS03G0707200 PROTEIN-RELATED"/>
    <property type="match status" value="1"/>
</dbReference>
<evidence type="ECO:0000259" key="8">
    <source>
        <dbReference type="Pfam" id="PF00892"/>
    </source>
</evidence>
<evidence type="ECO:0000256" key="7">
    <source>
        <dbReference type="SAM" id="Phobius"/>
    </source>
</evidence>
<proteinExistence type="inferred from homology"/>
<comment type="subcellular location">
    <subcellularLocation>
        <location evidence="1">Cell membrane</location>
        <topology evidence="1">Multi-pass membrane protein</topology>
    </subcellularLocation>
</comment>
<dbReference type="EMBL" id="LSTV01000001">
    <property type="protein sequence ID" value="OAH51754.1"/>
    <property type="molecule type" value="Genomic_DNA"/>
</dbReference>
<feature type="transmembrane region" description="Helical" evidence="7">
    <location>
        <begin position="48"/>
        <end position="72"/>
    </location>
</feature>
<feature type="transmembrane region" description="Helical" evidence="7">
    <location>
        <begin position="239"/>
        <end position="260"/>
    </location>
</feature>
<organism evidence="9 10">
    <name type="scientific">Microbacterium oleivorans</name>
    <dbReference type="NCBI Taxonomy" id="273677"/>
    <lineage>
        <taxon>Bacteria</taxon>
        <taxon>Bacillati</taxon>
        <taxon>Actinomycetota</taxon>
        <taxon>Actinomycetes</taxon>
        <taxon>Micrococcales</taxon>
        <taxon>Microbacteriaceae</taxon>
        <taxon>Microbacterium</taxon>
    </lineage>
</organism>
<feature type="transmembrane region" description="Helical" evidence="7">
    <location>
        <begin position="267"/>
        <end position="287"/>
    </location>
</feature>
<feature type="transmembrane region" description="Helical" evidence="7">
    <location>
        <begin position="24"/>
        <end position="42"/>
    </location>
</feature>
<dbReference type="Proteomes" id="UP000076998">
    <property type="component" value="Unassembled WGS sequence"/>
</dbReference>
<keyword evidence="5 7" id="KW-1133">Transmembrane helix</keyword>
<dbReference type="GO" id="GO:0005886">
    <property type="term" value="C:plasma membrane"/>
    <property type="evidence" value="ECO:0007669"/>
    <property type="project" value="UniProtKB-SubCell"/>
</dbReference>
<feature type="domain" description="EamA" evidence="8">
    <location>
        <begin position="168"/>
        <end position="309"/>
    </location>
</feature>
<protein>
    <submittedName>
        <fullName evidence="9">Multidrug DMT transporter permease</fullName>
    </submittedName>
</protein>
<accession>A0A177KF14</accession>
<evidence type="ECO:0000313" key="9">
    <source>
        <dbReference type="EMBL" id="OAH51754.1"/>
    </source>
</evidence>
<gene>
    <name evidence="9" type="ORF">AYL44_05865</name>
</gene>
<dbReference type="InterPro" id="IPR000620">
    <property type="entry name" value="EamA_dom"/>
</dbReference>
<dbReference type="RefSeq" id="WP_064002259.1">
    <property type="nucleotide sequence ID" value="NZ_LSTV01000001.1"/>
</dbReference>
<keyword evidence="4 7" id="KW-0812">Transmembrane</keyword>
<dbReference type="OrthoDB" id="154915at2"/>
<dbReference type="AlphaFoldDB" id="A0A177KF14"/>
<feature type="transmembrane region" description="Helical" evidence="7">
    <location>
        <begin position="143"/>
        <end position="161"/>
    </location>
</feature>
<evidence type="ECO:0000256" key="3">
    <source>
        <dbReference type="ARBA" id="ARBA00022475"/>
    </source>
</evidence>
<keyword evidence="6 7" id="KW-0472">Membrane</keyword>
<evidence type="ECO:0000256" key="2">
    <source>
        <dbReference type="ARBA" id="ARBA00007362"/>
    </source>
</evidence>
<feature type="transmembrane region" description="Helical" evidence="7">
    <location>
        <begin position="197"/>
        <end position="219"/>
    </location>
</feature>
<feature type="transmembrane region" description="Helical" evidence="7">
    <location>
        <begin position="111"/>
        <end position="131"/>
    </location>
</feature>
<comment type="similarity">
    <text evidence="2">Belongs to the EamA transporter family.</text>
</comment>
<feature type="transmembrane region" description="Helical" evidence="7">
    <location>
        <begin position="84"/>
        <end position="105"/>
    </location>
</feature>
<comment type="caution">
    <text evidence="9">The sequence shown here is derived from an EMBL/GenBank/DDBJ whole genome shotgun (WGS) entry which is preliminary data.</text>
</comment>
<feature type="transmembrane region" description="Helical" evidence="7">
    <location>
        <begin position="167"/>
        <end position="185"/>
    </location>
</feature>
<reference evidence="9 10" key="1">
    <citation type="submission" date="2016-02" db="EMBL/GenBank/DDBJ databases">
        <authorList>
            <person name="Wen L."/>
            <person name="He K."/>
            <person name="Yang H."/>
        </authorList>
    </citation>
    <scope>NUCLEOTIDE SEQUENCE [LARGE SCALE GENOMIC DNA]</scope>
    <source>
        <strain evidence="9 10">CD11_3</strain>
    </source>
</reference>